<feature type="region of interest" description="Disordered" evidence="1">
    <location>
        <begin position="573"/>
        <end position="612"/>
    </location>
</feature>
<proteinExistence type="predicted"/>
<evidence type="ECO:0000313" key="4">
    <source>
        <dbReference type="Proteomes" id="UP000243799"/>
    </source>
</evidence>
<dbReference type="AlphaFoldDB" id="A0A1I1BR24"/>
<feature type="domain" description="ORC1/DEAH AAA+ ATPase" evidence="2">
    <location>
        <begin position="76"/>
        <end position="158"/>
    </location>
</feature>
<accession>A0A1I1BR24</accession>
<reference evidence="4" key="1">
    <citation type="submission" date="2016-10" db="EMBL/GenBank/DDBJ databases">
        <authorList>
            <person name="Varghese N."/>
            <person name="Submissions S."/>
        </authorList>
    </citation>
    <scope>NUCLEOTIDE SEQUENCE [LARGE SCALE GENOMIC DNA]</scope>
    <source>
        <strain evidence="4">CGMCC 4.3568</strain>
    </source>
</reference>
<dbReference type="RefSeq" id="WP_091675699.1">
    <property type="nucleotide sequence ID" value="NZ_FOKG01000016.1"/>
</dbReference>
<evidence type="ECO:0000256" key="1">
    <source>
        <dbReference type="SAM" id="MobiDB-lite"/>
    </source>
</evidence>
<dbReference type="Pfam" id="PF13401">
    <property type="entry name" value="AAA_22"/>
    <property type="match status" value="1"/>
</dbReference>
<keyword evidence="4" id="KW-1185">Reference proteome</keyword>
<dbReference type="STRING" id="490629.SAMN05216266_11695"/>
<gene>
    <name evidence="3" type="ORF">SAMN05216266_11695</name>
</gene>
<dbReference type="OrthoDB" id="6400788at2"/>
<dbReference type="Proteomes" id="UP000243799">
    <property type="component" value="Unassembled WGS sequence"/>
</dbReference>
<dbReference type="GO" id="GO:0016887">
    <property type="term" value="F:ATP hydrolysis activity"/>
    <property type="evidence" value="ECO:0007669"/>
    <property type="project" value="InterPro"/>
</dbReference>
<sequence length="1034" mass="113092">MTSTMKNFRCWTLESVSKTVYSDIGQLPADADAVFLAAHTPMILSHLRGEELPDAGSGEEQVLSALLSGVGDLDRNTLIAVTGNSGAGKSHVVRWAHAHLDQVDERFHVLYVPRAVQTIRELLRRIVAGLPGDGGQEFMKRVDAAVGSKSPGELRDRVLEEIRLALTWTLDHHPPQDGEDADQASAREERNNLLGVPDDQGKRRDGLADLLALPQVNRTMLRTDGLLDRVVGSVFEQISRRDGQQDEFTEEDLPIREAGLRKALARNPELADLWSIVVRDPQPALSLLDEAVRHALPSALGLTTHHGETLDILFRQSRQLLRQQGKELVLLFEDLAQFGLIDGELYDQFVIQPGEDFAPLRVLFAVTDGPYAKLEQTVATRITHQFRVESTAVTDHETFVARYLNLVRVGRSDVESSWAEAHAADRDGHWLRNACDTLSNGLPCQFRDECHRAFGAVDVPGLGHVGMYPYNEVALRRAVRGRGEKPTPRDILDVSVREVLIEADVHISNGTYPHPRVRERFDFTAFMPKGALLGDRSGEEADRLYRALVVWGDESSLQPTVAEAFSLSVPPEVGQRTATKARAPSPSPAPAAKATSSDGLARATGSSPLQPLFQWQNGERLPNSDADMYRAILTKMVAARVDLSQGLFHTASGTGSVLLKDLFHGYSFVLEDARGREPAKSSVRFDITRGHDDVRVLMAAKWFADHGHWKSNEGMWPFPEGSDPVELMLTLEQRLDEWADEVRKAFVSRVHGRDLVRAAIGVRAVALLAAGAVTPDKLGGVNDVLQAKIHAAADGAVWERVDQLAIESVNEASAAELIGQFAAVRQGGGDPQLVDIVELESGLSDVLRNPTGHLRWVAETFGDASASLALTARNLVAEIEKAAPAQHSKLVAAVTLLETELDGRRPVQVARAAHDVGRRALETGLFRPADGWADFEEAVDDVAGLPAGLPLGWRGGDDRSEADETLLVQGWGRAAIRGARALALLRDDLAATRVECARNDATAGDIEQHSQELRSRLDLIRQHLDALSSEVDRA</sequence>
<name>A0A1I1BR24_9PSEU</name>
<evidence type="ECO:0000259" key="2">
    <source>
        <dbReference type="Pfam" id="PF13401"/>
    </source>
</evidence>
<evidence type="ECO:0000313" key="3">
    <source>
        <dbReference type="EMBL" id="SFB52835.1"/>
    </source>
</evidence>
<protein>
    <recommendedName>
        <fullName evidence="2">ORC1/DEAH AAA+ ATPase domain-containing protein</fullName>
    </recommendedName>
</protein>
<organism evidence="3 4">
    <name type="scientific">Amycolatopsis marina</name>
    <dbReference type="NCBI Taxonomy" id="490629"/>
    <lineage>
        <taxon>Bacteria</taxon>
        <taxon>Bacillati</taxon>
        <taxon>Actinomycetota</taxon>
        <taxon>Actinomycetes</taxon>
        <taxon>Pseudonocardiales</taxon>
        <taxon>Pseudonocardiaceae</taxon>
        <taxon>Amycolatopsis</taxon>
    </lineage>
</organism>
<feature type="compositionally biased region" description="Low complexity" evidence="1">
    <location>
        <begin position="577"/>
        <end position="597"/>
    </location>
</feature>
<dbReference type="EMBL" id="FOKG01000016">
    <property type="protein sequence ID" value="SFB52835.1"/>
    <property type="molecule type" value="Genomic_DNA"/>
</dbReference>
<dbReference type="InterPro" id="IPR049945">
    <property type="entry name" value="AAA_22"/>
</dbReference>